<evidence type="ECO:0000313" key="1">
    <source>
        <dbReference type="EMBL" id="SVB29841.1"/>
    </source>
</evidence>
<organism evidence="1">
    <name type="scientific">marine metagenome</name>
    <dbReference type="NCBI Taxonomy" id="408172"/>
    <lineage>
        <taxon>unclassified sequences</taxon>
        <taxon>metagenomes</taxon>
        <taxon>ecological metagenomes</taxon>
    </lineage>
</organism>
<gene>
    <name evidence="1" type="ORF">METZ01_LOCUS182695</name>
</gene>
<reference evidence="1" key="1">
    <citation type="submission" date="2018-05" db="EMBL/GenBank/DDBJ databases">
        <authorList>
            <person name="Lanie J.A."/>
            <person name="Ng W.-L."/>
            <person name="Kazmierczak K.M."/>
            <person name="Andrzejewski T.M."/>
            <person name="Davidsen T.M."/>
            <person name="Wayne K.J."/>
            <person name="Tettelin H."/>
            <person name="Glass J.I."/>
            <person name="Rusch D."/>
            <person name="Podicherti R."/>
            <person name="Tsui H.-C.T."/>
            <person name="Winkler M.E."/>
        </authorList>
    </citation>
    <scope>NUCLEOTIDE SEQUENCE</scope>
</reference>
<feature type="non-terminal residue" evidence="1">
    <location>
        <position position="30"/>
    </location>
</feature>
<name>A0A382CWD4_9ZZZZ</name>
<proteinExistence type="predicted"/>
<dbReference type="AlphaFoldDB" id="A0A382CWD4"/>
<accession>A0A382CWD4</accession>
<protein>
    <submittedName>
        <fullName evidence="1">Uncharacterized protein</fullName>
    </submittedName>
</protein>
<dbReference type="EMBL" id="UINC01036214">
    <property type="protein sequence ID" value="SVB29841.1"/>
    <property type="molecule type" value="Genomic_DNA"/>
</dbReference>
<sequence length="30" mass="3671">MRGVRITRVRRRLGNRNPFLQFFEPVENDP</sequence>